<dbReference type="Pfam" id="PF06551">
    <property type="entry name" value="DUF1120"/>
    <property type="match status" value="1"/>
</dbReference>
<evidence type="ECO:0000256" key="1">
    <source>
        <dbReference type="SAM" id="SignalP"/>
    </source>
</evidence>
<feature type="chain" id="PRO_5044493991" evidence="1">
    <location>
        <begin position="25"/>
        <end position="218"/>
    </location>
</feature>
<keyword evidence="1" id="KW-0732">Signal</keyword>
<dbReference type="EMBL" id="QTNY01000027">
    <property type="protein sequence ID" value="RQP70610.1"/>
    <property type="molecule type" value="Genomic_DNA"/>
</dbReference>
<name>A0AB74D3U1_9BURK</name>
<dbReference type="RefSeq" id="WP_095411532.1">
    <property type="nucleotide sequence ID" value="NZ_NQMX01000037.1"/>
</dbReference>
<gene>
    <name evidence="2" type="ORF">DF015_29600</name>
</gene>
<reference evidence="2 3" key="1">
    <citation type="submission" date="2018-08" db="EMBL/GenBank/DDBJ databases">
        <title>Comparative analysis of Burkholderia isolates from Puerto Rico.</title>
        <authorList>
            <person name="Hall C."/>
            <person name="Sahl J."/>
            <person name="Wagner D."/>
        </authorList>
    </citation>
    <scope>NUCLEOTIDE SEQUENCE [LARGE SCALE GENOMIC DNA]</scope>
    <source>
        <strain evidence="2 3">Bp8964</strain>
    </source>
</reference>
<evidence type="ECO:0000313" key="3">
    <source>
        <dbReference type="Proteomes" id="UP000273734"/>
    </source>
</evidence>
<organism evidence="2 3">
    <name type="scientific">Burkholderia ubonensis</name>
    <dbReference type="NCBI Taxonomy" id="101571"/>
    <lineage>
        <taxon>Bacteria</taxon>
        <taxon>Pseudomonadati</taxon>
        <taxon>Pseudomonadota</taxon>
        <taxon>Betaproteobacteria</taxon>
        <taxon>Burkholderiales</taxon>
        <taxon>Burkholderiaceae</taxon>
        <taxon>Burkholderia</taxon>
        <taxon>Burkholderia cepacia complex</taxon>
    </lineage>
</organism>
<protein>
    <submittedName>
        <fullName evidence="2">DUF1120 domain-containing protein</fullName>
    </submittedName>
</protein>
<dbReference type="InterPro" id="IPR010546">
    <property type="entry name" value="DUF1120"/>
</dbReference>
<comment type="caution">
    <text evidence="2">The sequence shown here is derived from an EMBL/GenBank/DDBJ whole genome shotgun (WGS) entry which is preliminary data.</text>
</comment>
<evidence type="ECO:0000313" key="2">
    <source>
        <dbReference type="EMBL" id="RQP70610.1"/>
    </source>
</evidence>
<proteinExistence type="predicted"/>
<dbReference type="AlphaFoldDB" id="A0AB74D3U1"/>
<dbReference type="Proteomes" id="UP000273734">
    <property type="component" value="Unassembled WGS sequence"/>
</dbReference>
<accession>A0AB74D3U1</accession>
<feature type="signal peptide" evidence="1">
    <location>
        <begin position="1"/>
        <end position="24"/>
    </location>
</feature>
<sequence length="218" mass="22852">MKLHRRVPALCVASAMLFAGAAHAEAPTANLYVKGRLDVPTCTVSSPNDGTYDFGRIASTVIKAGTETTKLDPKSHTWTASCGAKTYLGFSVTDNRSDSVSWKAEHNFGLGNVNETGKLGYYQITMGNAMVDNVATNVYSTSNGTISSNTAGIRKKLSNDPAYQHGWAKGTTAQAMGEVFTADLVVEPTLAGSATMNGPLAEAVDLDGSATLTFAFGL</sequence>